<dbReference type="GO" id="GO:0000077">
    <property type="term" value="P:DNA damage checkpoint signaling"/>
    <property type="evidence" value="ECO:0007669"/>
    <property type="project" value="InterPro"/>
</dbReference>
<evidence type="ECO:0000256" key="1">
    <source>
        <dbReference type="SAM" id="MobiDB-lite"/>
    </source>
</evidence>
<feature type="region of interest" description="Disordered" evidence="1">
    <location>
        <begin position="60"/>
        <end position="90"/>
    </location>
</feature>
<dbReference type="AlphaFoldDB" id="A0A6P7SW90"/>
<dbReference type="PANTHER" id="PTHR28594">
    <property type="entry name" value="ATR-INTERACTING PROTEIN"/>
    <property type="match status" value="1"/>
</dbReference>
<feature type="region of interest" description="Disordered" evidence="1">
    <location>
        <begin position="297"/>
        <end position="331"/>
    </location>
</feature>
<feature type="region of interest" description="Disordered" evidence="1">
    <location>
        <begin position="115"/>
        <end position="166"/>
    </location>
</feature>
<feature type="region of interest" description="Disordered" evidence="1">
    <location>
        <begin position="213"/>
        <end position="232"/>
    </location>
</feature>
<feature type="compositionally biased region" description="Low complexity" evidence="1">
    <location>
        <begin position="122"/>
        <end position="155"/>
    </location>
</feature>
<protein>
    <submittedName>
        <fullName evidence="3">Serine-rich adhesin for platelets</fullName>
    </submittedName>
</protein>
<keyword evidence="2" id="KW-1185">Reference proteome</keyword>
<reference evidence="3" key="1">
    <citation type="submission" date="2025-08" db="UniProtKB">
        <authorList>
            <consortium name="RefSeq"/>
        </authorList>
    </citation>
    <scope>IDENTIFICATION</scope>
</reference>
<proteinExistence type="predicted"/>
<dbReference type="RefSeq" id="XP_029642530.1">
    <property type="nucleotide sequence ID" value="XM_029786670.2"/>
</dbReference>
<feature type="region of interest" description="Disordered" evidence="1">
    <location>
        <begin position="1"/>
        <end position="45"/>
    </location>
</feature>
<dbReference type="GO" id="GO:0006281">
    <property type="term" value="P:DNA repair"/>
    <property type="evidence" value="ECO:0007669"/>
    <property type="project" value="TreeGrafter"/>
</dbReference>
<dbReference type="KEGG" id="osn:115217079"/>
<organism evidence="2 3">
    <name type="scientific">Octopus sinensis</name>
    <name type="common">East Asian common octopus</name>
    <dbReference type="NCBI Taxonomy" id="2607531"/>
    <lineage>
        <taxon>Eukaryota</taxon>
        <taxon>Metazoa</taxon>
        <taxon>Spiralia</taxon>
        <taxon>Lophotrochozoa</taxon>
        <taxon>Mollusca</taxon>
        <taxon>Cephalopoda</taxon>
        <taxon>Coleoidea</taxon>
        <taxon>Octopodiformes</taxon>
        <taxon>Octopoda</taxon>
        <taxon>Incirrata</taxon>
        <taxon>Octopodidae</taxon>
        <taxon>Octopus</taxon>
    </lineage>
</organism>
<accession>A0A6P7SW90</accession>
<gene>
    <name evidence="3" type="primary">LOC115217079</name>
</gene>
<dbReference type="InterPro" id="IPR033349">
    <property type="entry name" value="ATRIP"/>
</dbReference>
<dbReference type="Proteomes" id="UP000515154">
    <property type="component" value="Linkage group LG11"/>
</dbReference>
<dbReference type="PANTHER" id="PTHR28594:SF1">
    <property type="entry name" value="ATR-INTERACTING PROTEIN"/>
    <property type="match status" value="1"/>
</dbReference>
<evidence type="ECO:0000313" key="2">
    <source>
        <dbReference type="Proteomes" id="UP000515154"/>
    </source>
</evidence>
<evidence type="ECO:0000313" key="3">
    <source>
        <dbReference type="RefSeq" id="XP_029642530.1"/>
    </source>
</evidence>
<sequence length="901" mass="99716">MAEPPALPNQKRKFCYQRARLGNSSTSKRRKDSDESKNDFDDDWDGELTLTQQELNELDNAASNAYTVKAGPSSVKPDQGQAPNVATKGVAPAVLPGSHTQFLFPKQDVAPYQPASKLVQRSSSTSSSSSTFPVSSTTSYDSSNSSHSSASSSSLHRLKSDSSNGDKVTLDQKLIEELQLLRRDSKKYKQNLYLKEGEIKILRTDLQRETEKLSKLQQEKTQQEVREKAESEKHLKSEIERLNVQLQFKEQEIMHLKDSLLSVKSSIAASGAASPQSATTSSYHGASSKVRRVLVEKPSPQKKFPSDDSILSADNIGSRGNGKISISPQKSTSESVCSSTYSNRRKKILNVHLHHGKLTGSQLTSKLVQDTLSDKYTMSACFNSGIIQLLQLHSTQDFAGLKFCRDSTSFLLKQKSKSMSDLRNIMNSTSKKDMVSSSNLNLAIHGLSQLLITDCSPTSKQEMSTSQSSDPSQTSLNLLLQLIPLLADYLGHYCDQLSANLVASSTDLCDSLTSGNNGKSGSSSESSMDSVTSSVNMLLQDCANVANQLELLVIVTLRVLHKLIAFCTELRHSLLVNDTDKLANSLSNSLSMTSPNQKSSKTSVPSFLLQDIKKFDLLNKLFQLANPIPEKLCNPRIVKLAGSILILLAKSSTAQEVELFLPAVSSGIIKNCLVYEQCFEVQLAGLQLFLNLCHSQQIISQVCSNSNTGECLLATIYNMSYQLLRDSAECKVPMQLYHTVIEILTTLCSQQPLGASCLVESQCPCNMECVKCCVHILYHILEQHQCHCKKAQSAKLEGREMICNKCTDSNEEKPNVEDCTCEYVLYEGALLLYTISQKEQNFFVRDVLHKYTILISHLQHLVEMNEESQWKIEVSALKELWEFVIDSDSLTEDEETAMETS</sequence>
<name>A0A6P7SW90_9MOLL</name>